<dbReference type="EMBL" id="JACHMH010000001">
    <property type="protein sequence ID" value="MBB4682439.1"/>
    <property type="molecule type" value="Genomic_DNA"/>
</dbReference>
<dbReference type="Gene3D" id="2.60.120.200">
    <property type="match status" value="2"/>
</dbReference>
<dbReference type="SUPFAM" id="SSF49899">
    <property type="entry name" value="Concanavalin A-like lectins/glucanases"/>
    <property type="match status" value="2"/>
</dbReference>
<dbReference type="Pfam" id="PF13385">
    <property type="entry name" value="Laminin_G_3"/>
    <property type="match status" value="2"/>
</dbReference>
<dbReference type="AlphaFoldDB" id="A0A7W7CJL7"/>
<evidence type="ECO:0000313" key="6">
    <source>
        <dbReference type="Proteomes" id="UP000533598"/>
    </source>
</evidence>
<evidence type="ECO:0000259" key="4">
    <source>
        <dbReference type="SMART" id="SM00560"/>
    </source>
</evidence>
<comment type="caution">
    <text evidence="5">The sequence shown here is derived from an EMBL/GenBank/DDBJ whole genome shotgun (WGS) entry which is preliminary data.</text>
</comment>
<dbReference type="PANTHER" id="PTHR46943">
    <property type="entry name" value="PENTRAXIN-RELATED PROTEIN PTX3"/>
    <property type="match status" value="1"/>
</dbReference>
<feature type="domain" description="LamG-like jellyroll fold" evidence="4">
    <location>
        <begin position="955"/>
        <end position="1094"/>
    </location>
</feature>
<feature type="compositionally biased region" description="Low complexity" evidence="3">
    <location>
        <begin position="1"/>
        <end position="13"/>
    </location>
</feature>
<dbReference type="SMART" id="SM00560">
    <property type="entry name" value="LamGL"/>
    <property type="match status" value="2"/>
</dbReference>
<protein>
    <recommendedName>
        <fullName evidence="4">LamG-like jellyroll fold domain-containing protein</fullName>
    </recommendedName>
</protein>
<feature type="region of interest" description="Disordered" evidence="3">
    <location>
        <begin position="690"/>
        <end position="715"/>
    </location>
</feature>
<dbReference type="PANTHER" id="PTHR46943:SF1">
    <property type="entry name" value="PENTRAXIN-RELATED PROTEIN PTX3"/>
    <property type="match status" value="1"/>
</dbReference>
<organism evidence="5 6">
    <name type="scientific">Crossiella cryophila</name>
    <dbReference type="NCBI Taxonomy" id="43355"/>
    <lineage>
        <taxon>Bacteria</taxon>
        <taxon>Bacillati</taxon>
        <taxon>Actinomycetota</taxon>
        <taxon>Actinomycetes</taxon>
        <taxon>Pseudonocardiales</taxon>
        <taxon>Pseudonocardiaceae</taxon>
        <taxon>Crossiella</taxon>
    </lineage>
</organism>
<evidence type="ECO:0000256" key="2">
    <source>
        <dbReference type="ARBA" id="ARBA00023157"/>
    </source>
</evidence>
<evidence type="ECO:0000256" key="1">
    <source>
        <dbReference type="ARBA" id="ARBA00022729"/>
    </source>
</evidence>
<proteinExistence type="predicted"/>
<dbReference type="InterPro" id="IPR013320">
    <property type="entry name" value="ConA-like_dom_sf"/>
</dbReference>
<feature type="compositionally biased region" description="Polar residues" evidence="3">
    <location>
        <begin position="27"/>
        <end position="40"/>
    </location>
</feature>
<dbReference type="GO" id="GO:0006955">
    <property type="term" value="P:immune response"/>
    <property type="evidence" value="ECO:0007669"/>
    <property type="project" value="InterPro"/>
</dbReference>
<evidence type="ECO:0000256" key="3">
    <source>
        <dbReference type="SAM" id="MobiDB-lite"/>
    </source>
</evidence>
<gene>
    <name evidence="5" type="ORF">HNR67_008557</name>
</gene>
<evidence type="ECO:0000313" key="5">
    <source>
        <dbReference type="EMBL" id="MBB4682439.1"/>
    </source>
</evidence>
<feature type="region of interest" description="Disordered" evidence="3">
    <location>
        <begin position="221"/>
        <end position="241"/>
    </location>
</feature>
<name>A0A7W7CJL7_9PSEU</name>
<feature type="domain" description="LamG-like jellyroll fold" evidence="4">
    <location>
        <begin position="739"/>
        <end position="881"/>
    </location>
</feature>
<feature type="region of interest" description="Disordered" evidence="3">
    <location>
        <begin position="1"/>
        <end position="40"/>
    </location>
</feature>
<dbReference type="InterPro" id="IPR042837">
    <property type="entry name" value="PTX3"/>
</dbReference>
<keyword evidence="6" id="KW-1185">Reference proteome</keyword>
<accession>A0A7W7CJL7</accession>
<keyword evidence="1" id="KW-0732">Signal</keyword>
<dbReference type="RefSeq" id="WP_185009748.1">
    <property type="nucleotide sequence ID" value="NZ_BAAAUI010000007.1"/>
</dbReference>
<dbReference type="Proteomes" id="UP000533598">
    <property type="component" value="Unassembled WGS sequence"/>
</dbReference>
<reference evidence="5 6" key="1">
    <citation type="submission" date="2020-08" db="EMBL/GenBank/DDBJ databases">
        <title>Sequencing the genomes of 1000 actinobacteria strains.</title>
        <authorList>
            <person name="Klenk H.-P."/>
        </authorList>
    </citation>
    <scope>NUCLEOTIDE SEQUENCE [LARGE SCALE GENOMIC DNA]</scope>
    <source>
        <strain evidence="5 6">DSM 44230</strain>
    </source>
</reference>
<dbReference type="InterPro" id="IPR006558">
    <property type="entry name" value="LamG-like"/>
</dbReference>
<sequence>MVIPAVAAPAAPARETGSESAARAAAKQQNKPVPVASKTTETGQVVANPDGSFTLTEHVQPVRVRRGDQWAPIDLTLRKRADGLVEPAASPVDLRLSGGGAQKLAVLGRDGREVGLGWEGALPTPVLTGATATYAEVYPGADLVVRATLTGFSQLLVVKNAEAAKNPKVRKVVFDSHTKNVTLGLVPPPAGGRSAPAVGNGTDLQAVDAEGKVVFTGEASRMWDSTGPGSHADRLNGPGEGGREAAMGVELAGARLAVVPDAAFLTAADTRYPVYIDPDYQWTGRKNHHAVVQSEWPTERNYDKTGGDLNDLKAGYARERGVWMVSRSFAELDIVRVHGTTIHWAELKTTVVHSAACNNLPTQVWVTGGIDPGTTWKHQPNWNRRLGDIRQQNNATYCRTDGQAKVDAGDVVRQGVAEGWRNVTFGFRADNEGNKDHWRRFDLNPRLEIGYNTPPNPPTELSMEVGQIPCVRGPNRPMVFTKTPRLRARLSDPDSGALLDAGFRVLKGTPEQHTWDGNETRVDKIPSGEFAEVKVPEGVITDGQVYTWHLWAGDYEASAWSEMCEFTVDFQDPGIPAVSSTDYPAGKASGGAGQTGRFQIMANGTNDVEHYLYSFTDEESDDPKNRVNANGIGGDAVVHWTPALERPQTMYVRSVDRSSRRSPIHRYQFIVKPHDVATAGLQAHWKLDTDLSDSSGNNRSLAPEGAPAQRAEGYRGRASQFDGVDDRMLHRGPVLDTSRSFSVSAWVKLDRDNNWATVVSQESTDPSHKVSSFFLQYADGPDRWAFAMPNKSDPSGGTARALSTAPPKLGMWTHLVGVYDAAGGKLSLYVNGIRQQEAAVTGWSGAGDLVIGAARWDGGLVDYFPGTVDDIRVYNRVLVPAEAAFLTNQPISRAHYVLQEGNGTTTRDAVTGRDAQFHGGVSWSAEEYTAVRLNGEPGPNGGHLVGPRPGFRTDQSFTVSAWVRAESLDNRAHTAVSIGDPKYSPFLLQYRPEQGKWGFLLSCSDREPCGRTVLSSEPARAGEWVHLTGVYDAVAGEARIYVDGLFAGREQNVSGWNNSGDLLIGRAQWGEQATDYFKGAVDDVKVFAGVPSDAEILQLKNRS</sequence>
<keyword evidence="2" id="KW-1015">Disulfide bond</keyword>